<dbReference type="NCBIfam" id="TIGR01894">
    <property type="entry name" value="cas_TM1795_cmr1"/>
    <property type="match status" value="1"/>
</dbReference>
<organism evidence="3 4">
    <name type="scientific">Parageobacillus thermoglucosidasius</name>
    <name type="common">Geobacillus thermoglucosidasius</name>
    <dbReference type="NCBI Taxonomy" id="1426"/>
    <lineage>
        <taxon>Bacteria</taxon>
        <taxon>Bacillati</taxon>
        <taxon>Bacillota</taxon>
        <taxon>Bacilli</taxon>
        <taxon>Bacillales</taxon>
        <taxon>Anoxybacillaceae</taxon>
        <taxon>Parageobacillus</taxon>
    </lineage>
</organism>
<dbReference type="OrthoDB" id="190500at2"/>
<evidence type="ECO:0000313" key="4">
    <source>
        <dbReference type="Proteomes" id="UP000078290"/>
    </source>
</evidence>
<gene>
    <name evidence="3" type="ORF">A7K69_16900</name>
</gene>
<reference evidence="4" key="1">
    <citation type="submission" date="2016-05" db="EMBL/GenBank/DDBJ databases">
        <authorList>
            <person name="Wang W."/>
            <person name="Zhu L."/>
        </authorList>
    </citation>
    <scope>NUCLEOTIDE SEQUENCE [LARGE SCALE GENOMIC DNA]</scope>
    <source>
        <strain evidence="4">W-2</strain>
    </source>
</reference>
<feature type="domain" description="CRISPR type III-associated protein" evidence="2">
    <location>
        <begin position="18"/>
        <end position="160"/>
    </location>
</feature>
<dbReference type="InterPro" id="IPR005537">
    <property type="entry name" value="RAMP_III_fam"/>
</dbReference>
<dbReference type="Proteomes" id="UP000078290">
    <property type="component" value="Unassembled WGS sequence"/>
</dbReference>
<evidence type="ECO:0000256" key="1">
    <source>
        <dbReference type="ARBA" id="ARBA00023118"/>
    </source>
</evidence>
<comment type="caution">
    <text evidence="3">The sequence shown here is derived from an EMBL/GenBank/DDBJ whole genome shotgun (WGS) entry which is preliminary data.</text>
</comment>
<name>A0A1B7KV72_PARTM</name>
<accession>A0A1B7KV72</accession>
<keyword evidence="1" id="KW-0051">Antiviral defense</keyword>
<dbReference type="EMBL" id="LXMA01000004">
    <property type="protein sequence ID" value="OAT73988.1"/>
    <property type="molecule type" value="Genomic_DNA"/>
</dbReference>
<protein>
    <submittedName>
        <fullName evidence="3">Type III-B CRISPR module RAMP protein Cmr1</fullName>
    </submittedName>
</protein>
<dbReference type="InterPro" id="IPR007522">
    <property type="entry name" value="CRISPR-assoc_prot_TM1795"/>
</dbReference>
<proteinExistence type="predicted"/>
<dbReference type="GO" id="GO:0051607">
    <property type="term" value="P:defense response to virus"/>
    <property type="evidence" value="ECO:0007669"/>
    <property type="project" value="UniProtKB-KW"/>
</dbReference>
<dbReference type="AlphaFoldDB" id="A0A1B7KV72"/>
<dbReference type="RefSeq" id="WP_064550505.1">
    <property type="nucleotide sequence ID" value="NZ_LXMA01000004.1"/>
</dbReference>
<evidence type="ECO:0000259" key="2">
    <source>
        <dbReference type="Pfam" id="PF03787"/>
    </source>
</evidence>
<sequence>MVDNERLKASAIVETTYKLKLITPMAMHGANAKEKAEFRISSLRGVWRYWWRTLQEEKNHASLLEQEEGWFGGTQVKKQKSPVSLLLPRPLSGSKGESVLPHRTKSSFAVKTIPAGQETAVVMRALRKHEQLLETYELYFQYMLHLAGIGQRARRGFGAVQWEEHRWKTVADFAASLHEVLIRLGQRERFQFSDSGCIVKRKGETHTYHPVLSAVWVGEGQKTPQEVLKRFGEASHRANRYGRLGAVRPKRFASPLWCTVRKIGDLYYPIITEVEADSSVYKQPQYQRDRDLFLEIAGVRV</sequence>
<evidence type="ECO:0000313" key="3">
    <source>
        <dbReference type="EMBL" id="OAT73988.1"/>
    </source>
</evidence>
<dbReference type="Pfam" id="PF03787">
    <property type="entry name" value="RAMPs"/>
    <property type="match status" value="1"/>
</dbReference>